<gene>
    <name evidence="1" type="ORF">Q9315_08830</name>
</gene>
<dbReference type="RefSeq" id="WP_306156531.1">
    <property type="nucleotide sequence ID" value="NZ_CP132314.1"/>
</dbReference>
<evidence type="ECO:0000313" key="2">
    <source>
        <dbReference type="Proteomes" id="UP001225788"/>
    </source>
</evidence>
<accession>A0ABY9JZ37</accession>
<dbReference type="EMBL" id="CP132314">
    <property type="protein sequence ID" value="WLS01556.1"/>
    <property type="molecule type" value="Genomic_DNA"/>
</dbReference>
<dbReference type="Proteomes" id="UP001225788">
    <property type="component" value="Chromosome"/>
</dbReference>
<evidence type="ECO:0000313" key="1">
    <source>
        <dbReference type="EMBL" id="WLS01556.1"/>
    </source>
</evidence>
<proteinExistence type="predicted"/>
<reference evidence="1 2" key="1">
    <citation type="submission" date="2023-08" db="EMBL/GenBank/DDBJ databases">
        <title>Pathogen: clinical or host-associated sample.</title>
        <authorList>
            <person name="Hergert J."/>
            <person name="Casey R."/>
            <person name="Wagner J."/>
            <person name="Young E.L."/>
            <person name="Oakeson K.F."/>
        </authorList>
    </citation>
    <scope>NUCLEOTIDE SEQUENCE [LARGE SCALE GENOMIC DNA]</scope>
    <source>
        <strain evidence="1 2">UPHL-collab-2</strain>
    </source>
</reference>
<keyword evidence="2" id="KW-1185">Reference proteome</keyword>
<sequence length="364" mass="41237">MTVEIDRTHANEHGYWLPHTDLRRHIVDQAEKEIGRLKPLQSNGSIPSSFAHFHSAFPQELANCEINDTVRLNRDLEPGGVISLTKATYLDQVGTNITADVEIVPPSGRRRTSPLTGRTCRQLDTLENGQLKPLSECLQANTIGVTTVAVDKDNRIIARFRKAKATDLRRDDVQQRLGAMRQGWHCFSSGVLEWSDIEEGATSASAEKFCEGLMEGMRREIWYETGFARDSDAYSIVPYGFARELKRPGKPQFFFLTKFHRMTAEEVCARVEANHDAGLIREAGEYGALEQKGLWNVGRMLLRRRKPSTGFWIIDANGRRGLDQDALRRISDDGFAGETLTYELYGALFLLRNQDVDAFFRRRA</sequence>
<protein>
    <submittedName>
        <fullName evidence="1">Uncharacterized protein</fullName>
    </submittedName>
</protein>
<organism evidence="1 2">
    <name type="scientific">Shinella oryzae</name>
    <dbReference type="NCBI Taxonomy" id="2871820"/>
    <lineage>
        <taxon>Bacteria</taxon>
        <taxon>Pseudomonadati</taxon>
        <taxon>Pseudomonadota</taxon>
        <taxon>Alphaproteobacteria</taxon>
        <taxon>Hyphomicrobiales</taxon>
        <taxon>Rhizobiaceae</taxon>
        <taxon>Shinella</taxon>
    </lineage>
</organism>
<name>A0ABY9JZ37_9HYPH</name>